<keyword evidence="3" id="KW-1003">Cell membrane</keyword>
<dbReference type="InterPro" id="IPR000515">
    <property type="entry name" value="MetI-like"/>
</dbReference>
<dbReference type="InterPro" id="IPR035906">
    <property type="entry name" value="MetI-like_sf"/>
</dbReference>
<dbReference type="GO" id="GO:0005886">
    <property type="term" value="C:plasma membrane"/>
    <property type="evidence" value="ECO:0007669"/>
    <property type="project" value="UniProtKB-SubCell"/>
</dbReference>
<name>A0A563EK27_9PSEU</name>
<feature type="transmembrane region" description="Helical" evidence="7">
    <location>
        <begin position="662"/>
        <end position="681"/>
    </location>
</feature>
<evidence type="ECO:0000256" key="2">
    <source>
        <dbReference type="ARBA" id="ARBA00022448"/>
    </source>
</evidence>
<evidence type="ECO:0000256" key="4">
    <source>
        <dbReference type="ARBA" id="ARBA00022692"/>
    </source>
</evidence>
<dbReference type="RefSeq" id="WP_146357796.1">
    <property type="nucleotide sequence ID" value="NZ_VOBR01000026.1"/>
</dbReference>
<protein>
    <submittedName>
        <fullName evidence="9">ABC transporter permease subunit</fullName>
    </submittedName>
</protein>
<feature type="transmembrane region" description="Helical" evidence="7">
    <location>
        <begin position="490"/>
        <end position="513"/>
    </location>
</feature>
<comment type="similarity">
    <text evidence="7">Belongs to the binding-protein-dependent transport system permease family.</text>
</comment>
<feature type="domain" description="ABC transmembrane type-1" evidence="8">
    <location>
        <begin position="70"/>
        <end position="412"/>
    </location>
</feature>
<evidence type="ECO:0000256" key="5">
    <source>
        <dbReference type="ARBA" id="ARBA00022989"/>
    </source>
</evidence>
<dbReference type="GO" id="GO:0055085">
    <property type="term" value="P:transmembrane transport"/>
    <property type="evidence" value="ECO:0007669"/>
    <property type="project" value="InterPro"/>
</dbReference>
<keyword evidence="10" id="KW-1185">Reference proteome</keyword>
<dbReference type="Pfam" id="PF00528">
    <property type="entry name" value="BPD_transp_1"/>
    <property type="match status" value="2"/>
</dbReference>
<keyword evidence="2 7" id="KW-0813">Transport</keyword>
<feature type="transmembrane region" description="Helical" evidence="7">
    <location>
        <begin position="101"/>
        <end position="124"/>
    </location>
</feature>
<feature type="transmembrane region" description="Helical" evidence="7">
    <location>
        <begin position="395"/>
        <end position="416"/>
    </location>
</feature>
<dbReference type="Gene3D" id="1.10.3720.10">
    <property type="entry name" value="MetI-like"/>
    <property type="match status" value="3"/>
</dbReference>
<dbReference type="SUPFAM" id="SSF161098">
    <property type="entry name" value="MetI-like"/>
    <property type="match status" value="2"/>
</dbReference>
<dbReference type="PANTHER" id="PTHR43227">
    <property type="entry name" value="BLL4140 PROTEIN"/>
    <property type="match status" value="1"/>
</dbReference>
<evidence type="ECO:0000256" key="3">
    <source>
        <dbReference type="ARBA" id="ARBA00022475"/>
    </source>
</evidence>
<dbReference type="InterPro" id="IPR050809">
    <property type="entry name" value="UgpAE/MalFG_permease"/>
</dbReference>
<feature type="transmembrane region" description="Helical" evidence="7">
    <location>
        <begin position="436"/>
        <end position="457"/>
    </location>
</feature>
<keyword evidence="6 7" id="KW-0472">Membrane</keyword>
<proteinExistence type="inferred from homology"/>
<evidence type="ECO:0000256" key="6">
    <source>
        <dbReference type="ARBA" id="ARBA00023136"/>
    </source>
</evidence>
<dbReference type="AlphaFoldDB" id="A0A563EK27"/>
<dbReference type="CDD" id="cd06261">
    <property type="entry name" value="TM_PBP2"/>
    <property type="match status" value="1"/>
</dbReference>
<gene>
    <name evidence="9" type="ORF">FKR81_32235</name>
</gene>
<sequence length="693" mass="72425">MSELELEVATRELNGPVVTGRPRRATVGWLLGLPGLLLVGAVLAAPVVYTIVISTGHYGTLLSDPGTWVAVRNSLLWVLVALGVCVLGFGLAVLSRRVRWGASVLLLVLVAPMAVSALVTGVAFRQMYDPSPHRGVVSALVTTLHNAVEGEAPAAGARPDAKVSGARQLIRQPAADGLQTSGTFEQGAVVELEVVGVTVPGNGIGPTVTGRPGEITGRVVTDRQRVLAGVPVSAWSFGEQKGVGITGADGVFRIGVGESDAGYHLVLPEEAIRPHFTPPDWLGPDWIGLCLASAFVWAWVGFAAALFRAGLDAVPPGLLRMARTEGVGRWRQLRTVVLPLLRPVTAVVLLTVVVAAVRLFDLVLVMVPGSIQADADVVAVNWWRERPFRDEGESAALAVVLFAVVAVVALFGVRGLRHPWPGQATPRSAPRPRRRWGTFLAAIVALLWAFPLLALVVTSTKDPQAAAVGEWPAPGIASYAEVLGNGLATAFGSTALIAVTATALVLLVAVPAAYQLAWGDVPPRVVKALVVLLTLLAVAPVQLYAEPLNAVFGELGLANSRAPLILVHAAAGVPFAVLLLRAAFAAAPPHLVAGARLGEVGRRAVFEHVVRYAAPALIAVAVLEFVQVWNDFVVGLLVNGATPLQVVLWGQARQFATAIGPVAAGAVMSAVVPLVLLLVTWKHVVRGLTGGGR</sequence>
<keyword evidence="4 7" id="KW-0812">Transmembrane</keyword>
<dbReference type="Proteomes" id="UP000316639">
    <property type="component" value="Unassembled WGS sequence"/>
</dbReference>
<feature type="transmembrane region" description="Helical" evidence="7">
    <location>
        <begin position="286"/>
        <end position="311"/>
    </location>
</feature>
<dbReference type="OrthoDB" id="3515028at2"/>
<comment type="caution">
    <text evidence="9">The sequence shown here is derived from an EMBL/GenBank/DDBJ whole genome shotgun (WGS) entry which is preliminary data.</text>
</comment>
<comment type="subcellular location">
    <subcellularLocation>
        <location evidence="1 7">Cell membrane</location>
        <topology evidence="1 7">Multi-pass membrane protein</topology>
    </subcellularLocation>
</comment>
<dbReference type="PROSITE" id="PS50928">
    <property type="entry name" value="ABC_TM1"/>
    <property type="match status" value="2"/>
</dbReference>
<dbReference type="EMBL" id="VOBR01000026">
    <property type="protein sequence ID" value="TWP47386.1"/>
    <property type="molecule type" value="Genomic_DNA"/>
</dbReference>
<evidence type="ECO:0000256" key="1">
    <source>
        <dbReference type="ARBA" id="ARBA00004651"/>
    </source>
</evidence>
<feature type="transmembrane region" description="Helical" evidence="7">
    <location>
        <begin position="29"/>
        <end position="54"/>
    </location>
</feature>
<accession>A0A563EK27</accession>
<evidence type="ECO:0000256" key="7">
    <source>
        <dbReference type="RuleBase" id="RU363032"/>
    </source>
</evidence>
<organism evidence="9 10">
    <name type="scientific">Lentzea tibetensis</name>
    <dbReference type="NCBI Taxonomy" id="2591470"/>
    <lineage>
        <taxon>Bacteria</taxon>
        <taxon>Bacillati</taxon>
        <taxon>Actinomycetota</taxon>
        <taxon>Actinomycetes</taxon>
        <taxon>Pseudonocardiales</taxon>
        <taxon>Pseudonocardiaceae</taxon>
        <taxon>Lentzea</taxon>
    </lineage>
</organism>
<feature type="transmembrane region" description="Helical" evidence="7">
    <location>
        <begin position="609"/>
        <end position="626"/>
    </location>
</feature>
<feature type="domain" description="ABC transmembrane type-1" evidence="8">
    <location>
        <begin position="491"/>
        <end position="680"/>
    </location>
</feature>
<feature type="transmembrane region" description="Helical" evidence="7">
    <location>
        <begin position="565"/>
        <end position="588"/>
    </location>
</feature>
<keyword evidence="5 7" id="KW-1133">Transmembrane helix</keyword>
<feature type="transmembrane region" description="Helical" evidence="7">
    <location>
        <begin position="525"/>
        <end position="545"/>
    </location>
</feature>
<evidence type="ECO:0000259" key="8">
    <source>
        <dbReference type="PROSITE" id="PS50928"/>
    </source>
</evidence>
<evidence type="ECO:0000313" key="9">
    <source>
        <dbReference type="EMBL" id="TWP47386.1"/>
    </source>
</evidence>
<feature type="transmembrane region" description="Helical" evidence="7">
    <location>
        <begin position="340"/>
        <end position="360"/>
    </location>
</feature>
<dbReference type="PANTHER" id="PTHR43227:SF8">
    <property type="entry name" value="DIACETYLCHITOBIOSE UPTAKE SYSTEM PERMEASE PROTEIN DASB"/>
    <property type="match status" value="1"/>
</dbReference>
<evidence type="ECO:0000313" key="10">
    <source>
        <dbReference type="Proteomes" id="UP000316639"/>
    </source>
</evidence>
<reference evidence="9 10" key="1">
    <citation type="submission" date="2019-07" db="EMBL/GenBank/DDBJ databases">
        <title>Lentzea xizangensis sp. nov., isolated from Qinghai-Tibetan Plateau Soils.</title>
        <authorList>
            <person name="Huang J."/>
        </authorList>
    </citation>
    <scope>NUCLEOTIDE SEQUENCE [LARGE SCALE GENOMIC DNA]</scope>
    <source>
        <strain evidence="9 10">FXJ1.1311</strain>
    </source>
</reference>
<feature type="transmembrane region" description="Helical" evidence="7">
    <location>
        <begin position="74"/>
        <end position="94"/>
    </location>
</feature>